<dbReference type="InterPro" id="IPR001911">
    <property type="entry name" value="Ribosomal_bS21"/>
</dbReference>
<gene>
    <name evidence="5" type="ORF">PRZ48_010083</name>
</gene>
<dbReference type="EMBL" id="JAXOVC010000007">
    <property type="protein sequence ID" value="KAK4499566.1"/>
    <property type="molecule type" value="Genomic_DNA"/>
</dbReference>
<keyword evidence="3" id="KW-0687">Ribonucleoprotein</keyword>
<evidence type="ECO:0000256" key="3">
    <source>
        <dbReference type="ARBA" id="ARBA00023274"/>
    </source>
</evidence>
<accession>A0ABR0EE83</accession>
<evidence type="ECO:0000256" key="4">
    <source>
        <dbReference type="SAM" id="MobiDB-lite"/>
    </source>
</evidence>
<evidence type="ECO:0000313" key="5">
    <source>
        <dbReference type="EMBL" id="KAK4499566.1"/>
    </source>
</evidence>
<dbReference type="PANTHER" id="PTHR41237:SF1">
    <property type="entry name" value="SMALL RIBOSOMAL SUBUNIT PROTEIN BS21M"/>
    <property type="match status" value="1"/>
</dbReference>
<feature type="region of interest" description="Disordered" evidence="4">
    <location>
        <begin position="1"/>
        <end position="35"/>
    </location>
</feature>
<proteinExistence type="inferred from homology"/>
<reference evidence="5 6" key="1">
    <citation type="journal article" date="2023" name="G3 (Bethesda)">
        <title>A chromosome-level genome assembly of Zasmidium syzygii isolated from banana leaves.</title>
        <authorList>
            <person name="van Westerhoven A.C."/>
            <person name="Mehrabi R."/>
            <person name="Talebi R."/>
            <person name="Steentjes M.B.F."/>
            <person name="Corcolon B."/>
            <person name="Chong P.A."/>
            <person name="Kema G.H.J."/>
            <person name="Seidl M.F."/>
        </authorList>
    </citation>
    <scope>NUCLEOTIDE SEQUENCE [LARGE SCALE GENOMIC DNA]</scope>
    <source>
        <strain evidence="5 6">P124</strain>
    </source>
</reference>
<comment type="caution">
    <text evidence="5">The sequence shown here is derived from an EMBL/GenBank/DDBJ whole genome shotgun (WGS) entry which is preliminary data.</text>
</comment>
<dbReference type="Proteomes" id="UP001305779">
    <property type="component" value="Unassembled WGS sequence"/>
</dbReference>
<evidence type="ECO:0000313" key="6">
    <source>
        <dbReference type="Proteomes" id="UP001305779"/>
    </source>
</evidence>
<evidence type="ECO:0008006" key="7">
    <source>
        <dbReference type="Google" id="ProtNLM"/>
    </source>
</evidence>
<organism evidence="5 6">
    <name type="scientific">Zasmidium cellare</name>
    <name type="common">Wine cellar mold</name>
    <name type="synonym">Racodium cellare</name>
    <dbReference type="NCBI Taxonomy" id="395010"/>
    <lineage>
        <taxon>Eukaryota</taxon>
        <taxon>Fungi</taxon>
        <taxon>Dikarya</taxon>
        <taxon>Ascomycota</taxon>
        <taxon>Pezizomycotina</taxon>
        <taxon>Dothideomycetes</taxon>
        <taxon>Dothideomycetidae</taxon>
        <taxon>Mycosphaerellales</taxon>
        <taxon>Mycosphaerellaceae</taxon>
        <taxon>Zasmidium</taxon>
    </lineage>
</organism>
<keyword evidence="2" id="KW-0689">Ribosomal protein</keyword>
<evidence type="ECO:0000256" key="1">
    <source>
        <dbReference type="ARBA" id="ARBA00006640"/>
    </source>
</evidence>
<dbReference type="PANTHER" id="PTHR41237">
    <property type="entry name" value="37S RIBOSOMAL PROTEIN MRP21, MITOCHONDRIAL"/>
    <property type="match status" value="1"/>
</dbReference>
<sequence>MLDSTLNFDKGTPTAPDSRTSHFHSRDAQARNPPSRVLARHMEKAKASQGASMVDDLLNTLTRNDPLKASRPNASLSDIGSMIAPYSQNDHLTRDQPELESAPVKLGPTVGRTVNVNPARGMDVGRAFRQLEILCARNHVRKDVMRQRFHERPGLKRKRLKSERWRRNFKENFKGTVALVQKMRKQGW</sequence>
<keyword evidence="6" id="KW-1185">Reference proteome</keyword>
<evidence type="ECO:0000256" key="2">
    <source>
        <dbReference type="ARBA" id="ARBA00022980"/>
    </source>
</evidence>
<dbReference type="InterPro" id="IPR052837">
    <property type="entry name" value="Mitoribosomal_bS21"/>
</dbReference>
<dbReference type="Pfam" id="PF01165">
    <property type="entry name" value="Ribosomal_S21"/>
    <property type="match status" value="1"/>
</dbReference>
<comment type="similarity">
    <text evidence="1">Belongs to the bacterial ribosomal protein bS21 family.</text>
</comment>
<protein>
    <recommendedName>
        <fullName evidence="7">Ribosomal protein S21</fullName>
    </recommendedName>
</protein>
<name>A0ABR0EE83_ZASCE</name>